<dbReference type="Proteomes" id="UP000283095">
    <property type="component" value="Chromosome"/>
</dbReference>
<name>A0A3T0KM51_9BACI</name>
<dbReference type="EMBL" id="CP026095">
    <property type="protein sequence ID" value="AZV41397.1"/>
    <property type="molecule type" value="Genomic_DNA"/>
</dbReference>
<evidence type="ECO:0000313" key="1">
    <source>
        <dbReference type="EMBL" id="AZV41397.1"/>
    </source>
</evidence>
<reference evidence="1 2" key="1">
    <citation type="submission" date="2018-01" db="EMBL/GenBank/DDBJ databases">
        <title>Bacillus asahii Genome sequencing and assembly.</title>
        <authorList>
            <person name="Jiang H."/>
            <person name="Feng Y."/>
            <person name="Zhao F."/>
            <person name="Lin X."/>
        </authorList>
    </citation>
    <scope>NUCLEOTIDE SEQUENCE [LARGE SCALE GENOMIC DNA]</scope>
    <source>
        <strain evidence="1 2">OM18</strain>
    </source>
</reference>
<dbReference type="KEGG" id="pasa:BAOM_0765"/>
<protein>
    <submittedName>
        <fullName evidence="1">Uncharacterized protein</fullName>
    </submittedName>
</protein>
<sequence>MKIKLNANVLILLILLEYLAMVVPPETTISQMVYGKK</sequence>
<proteinExistence type="predicted"/>
<gene>
    <name evidence="1" type="ORF">BAOM_0765</name>
</gene>
<organism evidence="1 2">
    <name type="scientific">Peribacillus asahii</name>
    <dbReference type="NCBI Taxonomy" id="228899"/>
    <lineage>
        <taxon>Bacteria</taxon>
        <taxon>Bacillati</taxon>
        <taxon>Bacillota</taxon>
        <taxon>Bacilli</taxon>
        <taxon>Bacillales</taxon>
        <taxon>Bacillaceae</taxon>
        <taxon>Peribacillus</taxon>
    </lineage>
</organism>
<dbReference type="AlphaFoldDB" id="A0A3T0KM51"/>
<accession>A0A3T0KM51</accession>
<evidence type="ECO:0000313" key="2">
    <source>
        <dbReference type="Proteomes" id="UP000283095"/>
    </source>
</evidence>